<dbReference type="EMBL" id="CAJNJA010009109">
    <property type="protein sequence ID" value="CAE7243209.1"/>
    <property type="molecule type" value="Genomic_DNA"/>
</dbReference>
<evidence type="ECO:0000313" key="2">
    <source>
        <dbReference type="Proteomes" id="UP000601435"/>
    </source>
</evidence>
<keyword evidence="2" id="KW-1185">Reference proteome</keyword>
<reference evidence="1" key="1">
    <citation type="submission" date="2021-02" db="EMBL/GenBank/DDBJ databases">
        <authorList>
            <person name="Dougan E. K."/>
            <person name="Rhodes N."/>
            <person name="Thang M."/>
            <person name="Chan C."/>
        </authorList>
    </citation>
    <scope>NUCLEOTIDE SEQUENCE</scope>
</reference>
<protein>
    <submittedName>
        <fullName evidence="1">Uncharacterized protein</fullName>
    </submittedName>
</protein>
<sequence>MPLRAGLFYCAGLAGKMNWLLVRHIPAASRCVVFFPGDISDFANRHAPYSYSLEGLLWVLCSKYPEETVILVKPRMMLDHFAIYANFMMVDGMGNPRHLTDQRSEADVSAPEDYDLPAAGHLCRLLKSLGKELGEEVPAHLVLVGFSKGAAVLNALMRDVQDELWSTVRTVHFVDAGLAIPGVFPLHGEELQKVSKAAPPEFEIWLHCTPRQIQDESRPFVAHEHDAFEAKCKALGVAIQRRLYAAGLPISLDMHFDALRCFLTSSEDQDGGDQRCGFFQAWRAVAEAADDERT</sequence>
<dbReference type="OrthoDB" id="419333at2759"/>
<comment type="caution">
    <text evidence="1">The sequence shown here is derived from an EMBL/GenBank/DDBJ whole genome shotgun (WGS) entry which is preliminary data.</text>
</comment>
<dbReference type="PANTHER" id="PTHR31296:SF1">
    <property type="entry name" value="MITOCHONDRIAL PROTEIN C2ORF69"/>
    <property type="match status" value="1"/>
</dbReference>
<name>A0A812LLN0_9DINO</name>
<proteinExistence type="predicted"/>
<dbReference type="AlphaFoldDB" id="A0A812LLN0"/>
<accession>A0A812LLN0</accession>
<gene>
    <name evidence="1" type="ORF">SNEC2469_LOCUS4566</name>
</gene>
<organism evidence="1 2">
    <name type="scientific">Symbiodinium necroappetens</name>
    <dbReference type="NCBI Taxonomy" id="1628268"/>
    <lineage>
        <taxon>Eukaryota</taxon>
        <taxon>Sar</taxon>
        <taxon>Alveolata</taxon>
        <taxon>Dinophyceae</taxon>
        <taxon>Suessiales</taxon>
        <taxon>Symbiodiniaceae</taxon>
        <taxon>Symbiodinium</taxon>
    </lineage>
</organism>
<evidence type="ECO:0000313" key="1">
    <source>
        <dbReference type="EMBL" id="CAE7243209.1"/>
    </source>
</evidence>
<dbReference type="InterPro" id="IPR018881">
    <property type="entry name" value="C2orf69_mit"/>
</dbReference>
<dbReference type="Proteomes" id="UP000601435">
    <property type="component" value="Unassembled WGS sequence"/>
</dbReference>
<dbReference type="PANTHER" id="PTHR31296">
    <property type="entry name" value="UPF0565 PROTEIN C2ORF69"/>
    <property type="match status" value="1"/>
</dbReference>
<dbReference type="GO" id="GO:0005739">
    <property type="term" value="C:mitochondrion"/>
    <property type="evidence" value="ECO:0007669"/>
    <property type="project" value="TreeGrafter"/>
</dbReference>
<dbReference type="Pfam" id="PF10561">
    <property type="entry name" value="C2orf69"/>
    <property type="match status" value="2"/>
</dbReference>